<comment type="caution">
    <text evidence="1">The sequence shown here is derived from an EMBL/GenBank/DDBJ whole genome shotgun (WGS) entry which is preliminary data.</text>
</comment>
<dbReference type="Pfam" id="PF07751">
    <property type="entry name" value="Abi_2"/>
    <property type="match status" value="1"/>
</dbReference>
<dbReference type="InterPro" id="IPR011664">
    <property type="entry name" value="Abi_system_AbiD/AbiF-like"/>
</dbReference>
<protein>
    <submittedName>
        <fullName evidence="1">Abi family protein</fullName>
    </submittedName>
</protein>
<evidence type="ECO:0000313" key="1">
    <source>
        <dbReference type="EMBL" id="NBH62138.1"/>
    </source>
</evidence>
<proteinExistence type="predicted"/>
<dbReference type="EMBL" id="QXWK01000020">
    <property type="protein sequence ID" value="NBH62138.1"/>
    <property type="molecule type" value="Genomic_DNA"/>
</dbReference>
<gene>
    <name evidence="1" type="ORF">D0435_10785</name>
</gene>
<name>A0A845QQ22_9FIRM</name>
<dbReference type="AlphaFoldDB" id="A0A845QQ22"/>
<organism evidence="1 2">
    <name type="scientific">Anaerotruncus colihominis</name>
    <dbReference type="NCBI Taxonomy" id="169435"/>
    <lineage>
        <taxon>Bacteria</taxon>
        <taxon>Bacillati</taxon>
        <taxon>Bacillota</taxon>
        <taxon>Clostridia</taxon>
        <taxon>Eubacteriales</taxon>
        <taxon>Oscillospiraceae</taxon>
        <taxon>Anaerotruncus</taxon>
    </lineage>
</organism>
<keyword evidence="2" id="KW-1185">Reference proteome</keyword>
<dbReference type="PIRSF" id="PIRSF034934">
    <property type="entry name" value="AbiF_AbiD"/>
    <property type="match status" value="1"/>
</dbReference>
<evidence type="ECO:0000313" key="2">
    <source>
        <dbReference type="Proteomes" id="UP000446866"/>
    </source>
</evidence>
<reference evidence="1 2" key="1">
    <citation type="submission" date="2018-08" db="EMBL/GenBank/DDBJ databases">
        <title>Murine metabolic-syndrome-specific gut microbial biobank.</title>
        <authorList>
            <person name="Liu C."/>
        </authorList>
    </citation>
    <scope>NUCLEOTIDE SEQUENCE [LARGE SCALE GENOMIC DNA]</scope>
    <source>
        <strain evidence="1 2">28</strain>
    </source>
</reference>
<sequence>MMCQMGAHLFFGETMKLKEATTFEEQIELLEQKNILIDNREQCLNLLKRINYYRLSAYYLPYKGPDGKCIYNIPFSQIAEIYEFDKELRKLILSTIEQIEIFLKTQVSYYHVHKYGPDGYMSPKVYNKKHNHALFSKHVTSCISENSKTLVVQHHIQKYNGKFPLWVIIEFFSIGMLSHFYRGMSNPDKAALAKSLYGVNYQTMDSWLRCLTDLRNRCAHYSRLYYVKFPAMPKMPKGESYVPTRRLFAQFYMLKLMYPEKDKWNNDVLKQLDKLIKKYTPYISRNHLDFPYHWKSLLTIK</sequence>
<accession>A0A845QQ22</accession>
<dbReference type="Proteomes" id="UP000446866">
    <property type="component" value="Unassembled WGS sequence"/>
</dbReference>
<dbReference type="InterPro" id="IPR017034">
    <property type="entry name" value="Abi_system_AbiD/AbiF"/>
</dbReference>